<evidence type="ECO:0000313" key="3">
    <source>
        <dbReference type="EMBL" id="CAK7326153.1"/>
    </source>
</evidence>
<dbReference type="EMBL" id="CAWUPB010000851">
    <property type="protein sequence ID" value="CAK7326153.1"/>
    <property type="molecule type" value="Genomic_DNA"/>
</dbReference>
<dbReference type="InterPro" id="IPR051624">
    <property type="entry name" value="RMD1/Sad1-interacting"/>
</dbReference>
<evidence type="ECO:0000256" key="1">
    <source>
        <dbReference type="ARBA" id="ARBA00008306"/>
    </source>
</evidence>
<proteinExistence type="inferred from homology"/>
<dbReference type="GO" id="GO:0005739">
    <property type="term" value="C:mitochondrion"/>
    <property type="evidence" value="ECO:0007669"/>
    <property type="project" value="UniProtKB-ARBA"/>
</dbReference>
<organism evidence="3 4">
    <name type="scientific">Dovyalis caffra</name>
    <dbReference type="NCBI Taxonomy" id="77055"/>
    <lineage>
        <taxon>Eukaryota</taxon>
        <taxon>Viridiplantae</taxon>
        <taxon>Streptophyta</taxon>
        <taxon>Embryophyta</taxon>
        <taxon>Tracheophyta</taxon>
        <taxon>Spermatophyta</taxon>
        <taxon>Magnoliopsida</taxon>
        <taxon>eudicotyledons</taxon>
        <taxon>Gunneridae</taxon>
        <taxon>Pentapetalae</taxon>
        <taxon>rosids</taxon>
        <taxon>fabids</taxon>
        <taxon>Malpighiales</taxon>
        <taxon>Salicaceae</taxon>
        <taxon>Flacourtieae</taxon>
        <taxon>Dovyalis</taxon>
    </lineage>
</organism>
<dbReference type="PANTHER" id="PTHR16255">
    <property type="entry name" value="REQUIRED FOR MEIOTIC NUCLEAR DIVISION PROTEIN 1 HOMOLOG"/>
    <property type="match status" value="1"/>
</dbReference>
<accession>A0AAV1QYG5</accession>
<evidence type="ECO:0000259" key="2">
    <source>
        <dbReference type="Pfam" id="PF02582"/>
    </source>
</evidence>
<evidence type="ECO:0000313" key="4">
    <source>
        <dbReference type="Proteomes" id="UP001314170"/>
    </source>
</evidence>
<dbReference type="InterPro" id="IPR003734">
    <property type="entry name" value="DUF155"/>
</dbReference>
<dbReference type="PANTHER" id="PTHR16255:SF16">
    <property type="entry name" value="PROTEIN RETARDED ROOT GROWTH, MITOCHONDRIAL"/>
    <property type="match status" value="1"/>
</dbReference>
<protein>
    <recommendedName>
        <fullName evidence="2">DUF155 domain-containing protein</fullName>
    </recommendedName>
</protein>
<sequence length="318" mass="36420">SFSASPSRVSIYSNEIESGSHDLAFNYALGPKEDEETGKIPVKAYFLCTSINLKSMQAENLSNVVPPTSRSTNYIVLRFFDFSSEISALGIREYVSCRYMVVFQYGSAVLFNIEDPEVERYLEIVRRHTSGLLSEMRKDDYAIKEKPLLAEDMQGGQDYIVLKTLDTDSIRIIGSVLGQSIALDHFVSQVDGMVEEFAGINRAMEKTGTFTMDRKKLLQLVGKANSNLADVILKVGLFERSEIAWRDAKYSQIYEYLREEYEVTQRFGNLDFKLKFVEHNIHFLQEVIQNRRSDLLEWCIIFLLSIENIISIYEIVQG</sequence>
<comment type="caution">
    <text evidence="3">The sequence shown here is derived from an EMBL/GenBank/DDBJ whole genome shotgun (WGS) entry which is preliminary data.</text>
</comment>
<keyword evidence="4" id="KW-1185">Reference proteome</keyword>
<gene>
    <name evidence="3" type="ORF">DCAF_LOCUS3849</name>
</gene>
<dbReference type="AlphaFoldDB" id="A0AAV1QYG5"/>
<dbReference type="Pfam" id="PF02582">
    <property type="entry name" value="DUF155"/>
    <property type="match status" value="1"/>
</dbReference>
<feature type="non-terminal residue" evidence="3">
    <location>
        <position position="1"/>
    </location>
</feature>
<name>A0AAV1QYG5_9ROSI</name>
<dbReference type="Proteomes" id="UP001314170">
    <property type="component" value="Unassembled WGS sequence"/>
</dbReference>
<comment type="similarity">
    <text evidence="1">Belongs to the RMD1/sif2 family.</text>
</comment>
<feature type="domain" description="DUF155" evidence="2">
    <location>
        <begin position="100"/>
        <end position="270"/>
    </location>
</feature>
<reference evidence="3 4" key="1">
    <citation type="submission" date="2024-01" db="EMBL/GenBank/DDBJ databases">
        <authorList>
            <person name="Waweru B."/>
        </authorList>
    </citation>
    <scope>NUCLEOTIDE SEQUENCE [LARGE SCALE GENOMIC DNA]</scope>
</reference>